<sequence length="137" mass="16763">MWTKTSSEPIIMPNIIDPNERYFYFIDNNFIRNCYVKYDKNILKNLSYEINWIDTNNFNYFDNDTLFHNKIIKNITLNKKKYLKIENKYGFNGKNRDFEINEKTDSDQNEFKNYFHTLMHLESIDEVLDKEFLEIAK</sequence>
<proteinExistence type="predicted"/>
<accession>A0A6N6VQ36</accession>
<evidence type="ECO:0000313" key="2">
    <source>
        <dbReference type="Proteomes" id="UP000437748"/>
    </source>
</evidence>
<protein>
    <submittedName>
        <fullName evidence="1">Uncharacterized protein</fullName>
    </submittedName>
</protein>
<evidence type="ECO:0000313" key="1">
    <source>
        <dbReference type="EMBL" id="KAB8036797.1"/>
    </source>
</evidence>
<dbReference type="EMBL" id="WFLM01000005">
    <property type="protein sequence ID" value="KAB8036797.1"/>
    <property type="molecule type" value="Genomic_DNA"/>
</dbReference>
<dbReference type="AlphaFoldDB" id="A0A6N6VQ36"/>
<comment type="caution">
    <text evidence="1">The sequence shown here is derived from an EMBL/GenBank/DDBJ whole genome shotgun (WGS) entry which is preliminary data.</text>
</comment>
<dbReference type="RefSeq" id="WP_153421212.1">
    <property type="nucleotide sequence ID" value="NZ_WFLM01000005.1"/>
</dbReference>
<dbReference type="Proteomes" id="UP000437748">
    <property type="component" value="Unassembled WGS sequence"/>
</dbReference>
<name>A0A6N6VQ36_9BACT</name>
<organism evidence="1 2">
    <name type="scientific">Silvanigrella paludirubra</name>
    <dbReference type="NCBI Taxonomy" id="2499159"/>
    <lineage>
        <taxon>Bacteria</taxon>
        <taxon>Pseudomonadati</taxon>
        <taxon>Bdellovibrionota</taxon>
        <taxon>Oligoflexia</taxon>
        <taxon>Silvanigrellales</taxon>
        <taxon>Silvanigrellaceae</taxon>
        <taxon>Silvanigrella</taxon>
    </lineage>
</organism>
<keyword evidence="2" id="KW-1185">Reference proteome</keyword>
<reference evidence="1 2" key="1">
    <citation type="submission" date="2019-10" db="EMBL/GenBank/DDBJ databases">
        <title>New species of Slilvanegrellaceae.</title>
        <authorList>
            <person name="Pitt A."/>
            <person name="Hahn M.W."/>
        </authorList>
    </citation>
    <scope>NUCLEOTIDE SEQUENCE [LARGE SCALE GENOMIC DNA]</scope>
    <source>
        <strain evidence="1 2">SP-Ram-0.45-NSY-1</strain>
    </source>
</reference>
<gene>
    <name evidence="1" type="ORF">GCL60_13210</name>
</gene>